<keyword evidence="10" id="KW-1185">Reference proteome</keyword>
<comment type="similarity">
    <text evidence="7">Belongs to the binding-protein-dependent transport system permease family.</text>
</comment>
<dbReference type="CDD" id="cd06261">
    <property type="entry name" value="TM_PBP2"/>
    <property type="match status" value="1"/>
</dbReference>
<evidence type="ECO:0000256" key="4">
    <source>
        <dbReference type="ARBA" id="ARBA00022692"/>
    </source>
</evidence>
<feature type="transmembrane region" description="Helical" evidence="7">
    <location>
        <begin position="132"/>
        <end position="160"/>
    </location>
</feature>
<feature type="transmembrane region" description="Helical" evidence="7">
    <location>
        <begin position="254"/>
        <end position="276"/>
    </location>
</feature>
<keyword evidence="4 7" id="KW-0812">Transmembrane</keyword>
<gene>
    <name evidence="9" type="ORF">R2Q92_03190</name>
</gene>
<proteinExistence type="inferred from homology"/>
<dbReference type="PANTHER" id="PTHR43386">
    <property type="entry name" value="OLIGOPEPTIDE TRANSPORT SYSTEM PERMEASE PROTEIN APPC"/>
    <property type="match status" value="1"/>
</dbReference>
<evidence type="ECO:0000256" key="5">
    <source>
        <dbReference type="ARBA" id="ARBA00022989"/>
    </source>
</evidence>
<feature type="transmembrane region" description="Helical" evidence="7">
    <location>
        <begin position="30"/>
        <end position="49"/>
    </location>
</feature>
<comment type="subcellular location">
    <subcellularLocation>
        <location evidence="1 7">Cell membrane</location>
        <topology evidence="1 7">Multi-pass membrane protein</topology>
    </subcellularLocation>
</comment>
<evidence type="ECO:0000259" key="8">
    <source>
        <dbReference type="PROSITE" id="PS50928"/>
    </source>
</evidence>
<keyword evidence="6 7" id="KW-0472">Membrane</keyword>
<evidence type="ECO:0000256" key="2">
    <source>
        <dbReference type="ARBA" id="ARBA00022448"/>
    </source>
</evidence>
<keyword evidence="5 7" id="KW-1133">Transmembrane helix</keyword>
<evidence type="ECO:0000256" key="1">
    <source>
        <dbReference type="ARBA" id="ARBA00004651"/>
    </source>
</evidence>
<name>A0ABU5N473_9MICO</name>
<protein>
    <submittedName>
        <fullName evidence="9">ABC transporter permease</fullName>
    </submittedName>
</protein>
<dbReference type="RefSeq" id="WP_194423503.1">
    <property type="nucleotide sequence ID" value="NZ_BAAAPT010000001.1"/>
</dbReference>
<dbReference type="InterPro" id="IPR000515">
    <property type="entry name" value="MetI-like"/>
</dbReference>
<accession>A0ABU5N473</accession>
<evidence type="ECO:0000256" key="3">
    <source>
        <dbReference type="ARBA" id="ARBA00022475"/>
    </source>
</evidence>
<feature type="domain" description="ABC transmembrane type-1" evidence="8">
    <location>
        <begin position="88"/>
        <end position="276"/>
    </location>
</feature>
<sequence length="286" mass="29980">MSEPTVLPPVRRAARDRNGLLRGLRYPSTIVGVIVAVSIIAIGLLAPILPIPSPYAQSPDAFLPPSAQHWLGTDEFGRDLFSRVVYGIRQDALVGAIAVPLGAAIGVVLGLVSTTSKYLDIVLQRIFDVSLAFAGIVMGVTVAAILGPGIMAVLVTVTLINIPLFGRLTRSAARAQLSRDYVVAARVTGAGPVRVLGQHVLPNAVDPLVVQAALSLSIAVFIEGGMSFVGIGVVPPEPSLGALLRSSTDFMSISPQYALAPMIVLTALVMSFYVISDGLNRGLLKR</sequence>
<dbReference type="Pfam" id="PF00528">
    <property type="entry name" value="BPD_transp_1"/>
    <property type="match status" value="1"/>
</dbReference>
<evidence type="ECO:0000256" key="6">
    <source>
        <dbReference type="ARBA" id="ARBA00023136"/>
    </source>
</evidence>
<evidence type="ECO:0000313" key="9">
    <source>
        <dbReference type="EMBL" id="MDZ8160825.1"/>
    </source>
</evidence>
<evidence type="ECO:0000256" key="7">
    <source>
        <dbReference type="RuleBase" id="RU363032"/>
    </source>
</evidence>
<reference evidence="9 10" key="1">
    <citation type="submission" date="2023-10" db="EMBL/GenBank/DDBJ databases">
        <title>Microbacterium xanthum sp. nov., isolated from seaweed.</title>
        <authorList>
            <person name="Lee S.D."/>
        </authorList>
    </citation>
    <scope>NUCLEOTIDE SEQUENCE [LARGE SCALE GENOMIC DNA]</scope>
    <source>
        <strain evidence="9 10">KCTC 19124</strain>
    </source>
</reference>
<keyword evidence="2 7" id="KW-0813">Transport</keyword>
<dbReference type="SUPFAM" id="SSF161098">
    <property type="entry name" value="MetI-like"/>
    <property type="match status" value="1"/>
</dbReference>
<dbReference type="Gene3D" id="1.10.3720.10">
    <property type="entry name" value="MetI-like"/>
    <property type="match status" value="1"/>
</dbReference>
<evidence type="ECO:0000313" key="10">
    <source>
        <dbReference type="Proteomes" id="UP001291912"/>
    </source>
</evidence>
<feature type="transmembrane region" description="Helical" evidence="7">
    <location>
        <begin position="92"/>
        <end position="112"/>
    </location>
</feature>
<feature type="transmembrane region" description="Helical" evidence="7">
    <location>
        <begin position="208"/>
        <end position="234"/>
    </location>
</feature>
<comment type="caution">
    <text evidence="9">The sequence shown here is derived from an EMBL/GenBank/DDBJ whole genome shotgun (WGS) entry which is preliminary data.</text>
</comment>
<dbReference type="Proteomes" id="UP001291912">
    <property type="component" value="Unassembled WGS sequence"/>
</dbReference>
<dbReference type="PROSITE" id="PS50928">
    <property type="entry name" value="ABC_TM1"/>
    <property type="match status" value="1"/>
</dbReference>
<organism evidence="9 10">
    <name type="scientific">Microbacterium aquimaris</name>
    <dbReference type="NCBI Taxonomy" id="459816"/>
    <lineage>
        <taxon>Bacteria</taxon>
        <taxon>Bacillati</taxon>
        <taxon>Actinomycetota</taxon>
        <taxon>Actinomycetes</taxon>
        <taxon>Micrococcales</taxon>
        <taxon>Microbacteriaceae</taxon>
        <taxon>Microbacterium</taxon>
    </lineage>
</organism>
<dbReference type="EMBL" id="JAWJYN010000001">
    <property type="protein sequence ID" value="MDZ8160825.1"/>
    <property type="molecule type" value="Genomic_DNA"/>
</dbReference>
<dbReference type="PANTHER" id="PTHR43386:SF1">
    <property type="entry name" value="D,D-DIPEPTIDE TRANSPORT SYSTEM PERMEASE PROTEIN DDPC-RELATED"/>
    <property type="match status" value="1"/>
</dbReference>
<dbReference type="InterPro" id="IPR050366">
    <property type="entry name" value="BP-dependent_transpt_permease"/>
</dbReference>
<keyword evidence="3" id="KW-1003">Cell membrane</keyword>
<dbReference type="InterPro" id="IPR035906">
    <property type="entry name" value="MetI-like_sf"/>
</dbReference>